<dbReference type="Pfam" id="PF01479">
    <property type="entry name" value="S4"/>
    <property type="match status" value="1"/>
</dbReference>
<dbReference type="SMART" id="SM00363">
    <property type="entry name" value="S4"/>
    <property type="match status" value="1"/>
</dbReference>
<dbReference type="Gene3D" id="3.10.290.10">
    <property type="entry name" value="RNA-binding S4 domain"/>
    <property type="match status" value="1"/>
</dbReference>
<evidence type="ECO:0000313" key="5">
    <source>
        <dbReference type="Proteomes" id="UP000612349"/>
    </source>
</evidence>
<dbReference type="SUPFAM" id="SSF55174">
    <property type="entry name" value="Alpha-L RNA-binding motif"/>
    <property type="match status" value="1"/>
</dbReference>
<dbReference type="InterPro" id="IPR002942">
    <property type="entry name" value="S4_RNA-bd"/>
</dbReference>
<dbReference type="CDD" id="cd00165">
    <property type="entry name" value="S4"/>
    <property type="match status" value="1"/>
</dbReference>
<dbReference type="RefSeq" id="WP_308420361.1">
    <property type="nucleotide sequence ID" value="NZ_BMIP01000001.1"/>
</dbReference>
<comment type="caution">
    <text evidence="4">The sequence shown here is derived from an EMBL/GenBank/DDBJ whole genome shotgun (WGS) entry which is preliminary data.</text>
</comment>
<dbReference type="GO" id="GO:0003723">
    <property type="term" value="F:RNA binding"/>
    <property type="evidence" value="ECO:0007669"/>
    <property type="project" value="UniProtKB-KW"/>
</dbReference>
<dbReference type="InterPro" id="IPR036986">
    <property type="entry name" value="S4_RNA-bd_sf"/>
</dbReference>
<reference evidence="4" key="2">
    <citation type="submission" date="2020-09" db="EMBL/GenBank/DDBJ databases">
        <authorList>
            <person name="Sun Q."/>
            <person name="Zhou Y."/>
        </authorList>
    </citation>
    <scope>NUCLEOTIDE SEQUENCE</scope>
    <source>
        <strain evidence="4">CGMCC 1.15360</strain>
    </source>
</reference>
<evidence type="ECO:0000256" key="2">
    <source>
        <dbReference type="SAM" id="MobiDB-lite"/>
    </source>
</evidence>
<dbReference type="AlphaFoldDB" id="A0A917DRM0"/>
<feature type="domain" description="RNA-binding S4" evidence="3">
    <location>
        <begin position="11"/>
        <end position="75"/>
    </location>
</feature>
<keyword evidence="5" id="KW-1185">Reference proteome</keyword>
<evidence type="ECO:0000259" key="3">
    <source>
        <dbReference type="SMART" id="SM00363"/>
    </source>
</evidence>
<protein>
    <recommendedName>
        <fullName evidence="3">RNA-binding S4 domain-containing protein</fullName>
    </recommendedName>
</protein>
<sequence>MSECGDRGESLRIDRLLWMLRLAKSRSAAQEIVGSGHIRRNGIRVTRMSQPVCAGDVLTVPLGRAIRVIELASLPTRRGPALEAQSHYRELGSGGHIGETVTPALDDPDMRP</sequence>
<dbReference type="EMBL" id="BMIP01000001">
    <property type="protein sequence ID" value="GGD60045.1"/>
    <property type="molecule type" value="Genomic_DNA"/>
</dbReference>
<dbReference type="PROSITE" id="PS50889">
    <property type="entry name" value="S4"/>
    <property type="match status" value="1"/>
</dbReference>
<reference evidence="4" key="1">
    <citation type="journal article" date="2014" name="Int. J. Syst. Evol. Microbiol.">
        <title>Complete genome sequence of Corynebacterium casei LMG S-19264T (=DSM 44701T), isolated from a smear-ripened cheese.</title>
        <authorList>
            <consortium name="US DOE Joint Genome Institute (JGI-PGF)"/>
            <person name="Walter F."/>
            <person name="Albersmeier A."/>
            <person name="Kalinowski J."/>
            <person name="Ruckert C."/>
        </authorList>
    </citation>
    <scope>NUCLEOTIDE SEQUENCE</scope>
    <source>
        <strain evidence="4">CGMCC 1.15360</strain>
    </source>
</reference>
<evidence type="ECO:0000313" key="4">
    <source>
        <dbReference type="EMBL" id="GGD60045.1"/>
    </source>
</evidence>
<proteinExistence type="predicted"/>
<gene>
    <name evidence="4" type="ORF">GCM10010990_06870</name>
</gene>
<organism evidence="4 5">
    <name type="scientific">Croceicoccus mobilis</name>
    <dbReference type="NCBI Taxonomy" id="1703339"/>
    <lineage>
        <taxon>Bacteria</taxon>
        <taxon>Pseudomonadati</taxon>
        <taxon>Pseudomonadota</taxon>
        <taxon>Alphaproteobacteria</taxon>
        <taxon>Sphingomonadales</taxon>
        <taxon>Erythrobacteraceae</taxon>
        <taxon>Croceicoccus</taxon>
    </lineage>
</organism>
<evidence type="ECO:0000256" key="1">
    <source>
        <dbReference type="PROSITE-ProRule" id="PRU00182"/>
    </source>
</evidence>
<feature type="region of interest" description="Disordered" evidence="2">
    <location>
        <begin position="88"/>
        <end position="112"/>
    </location>
</feature>
<accession>A0A917DRM0</accession>
<dbReference type="Proteomes" id="UP000612349">
    <property type="component" value="Unassembled WGS sequence"/>
</dbReference>
<keyword evidence="1" id="KW-0694">RNA-binding</keyword>
<name>A0A917DRM0_9SPHN</name>